<protein>
    <submittedName>
        <fullName evidence="2">Uncharacterized protein</fullName>
    </submittedName>
</protein>
<reference evidence="2 3" key="1">
    <citation type="journal article" date="2011" name="PLoS Genet.">
        <title>Genomic analysis of the necrotrophic fungal pathogens Sclerotinia sclerotiorum and Botrytis cinerea.</title>
        <authorList>
            <person name="Amselem J."/>
            <person name="Cuomo C.A."/>
            <person name="van Kan J.A."/>
            <person name="Viaud M."/>
            <person name="Benito E.P."/>
            <person name="Couloux A."/>
            <person name="Coutinho P.M."/>
            <person name="de Vries R.P."/>
            <person name="Dyer P.S."/>
            <person name="Fillinger S."/>
            <person name="Fournier E."/>
            <person name="Gout L."/>
            <person name="Hahn M."/>
            <person name="Kohn L."/>
            <person name="Lapalu N."/>
            <person name="Plummer K.M."/>
            <person name="Pradier J.M."/>
            <person name="Quevillon E."/>
            <person name="Sharon A."/>
            <person name="Simon A."/>
            <person name="ten Have A."/>
            <person name="Tudzynski B."/>
            <person name="Tudzynski P."/>
            <person name="Wincker P."/>
            <person name="Andrew M."/>
            <person name="Anthouard V."/>
            <person name="Beever R.E."/>
            <person name="Beffa R."/>
            <person name="Benoit I."/>
            <person name="Bouzid O."/>
            <person name="Brault B."/>
            <person name="Chen Z."/>
            <person name="Choquer M."/>
            <person name="Collemare J."/>
            <person name="Cotton P."/>
            <person name="Danchin E.G."/>
            <person name="Da Silva C."/>
            <person name="Gautier A."/>
            <person name="Giraud C."/>
            <person name="Giraud T."/>
            <person name="Gonzalez C."/>
            <person name="Grossetete S."/>
            <person name="Guldener U."/>
            <person name="Henrissat B."/>
            <person name="Howlett B.J."/>
            <person name="Kodira C."/>
            <person name="Kretschmer M."/>
            <person name="Lappartient A."/>
            <person name="Leroch M."/>
            <person name="Levis C."/>
            <person name="Mauceli E."/>
            <person name="Neuveglise C."/>
            <person name="Oeser B."/>
            <person name="Pearson M."/>
            <person name="Poulain J."/>
            <person name="Poussereau N."/>
            <person name="Quesneville H."/>
            <person name="Rascle C."/>
            <person name="Schumacher J."/>
            <person name="Segurens B."/>
            <person name="Sexton A."/>
            <person name="Silva E."/>
            <person name="Sirven C."/>
            <person name="Soanes D.M."/>
            <person name="Talbot N.J."/>
            <person name="Templeton M."/>
            <person name="Yandava C."/>
            <person name="Yarden O."/>
            <person name="Zeng Q."/>
            <person name="Rollins J.A."/>
            <person name="Lebrun M.H."/>
            <person name="Dickman M."/>
        </authorList>
    </citation>
    <scope>NUCLEOTIDE SEQUENCE [LARGE SCALE GENOMIC DNA]</scope>
    <source>
        <strain evidence="2 3">B05.10</strain>
    </source>
</reference>
<evidence type="ECO:0000256" key="1">
    <source>
        <dbReference type="SAM" id="Phobius"/>
    </source>
</evidence>
<name>A0A384JJV5_BOTFB</name>
<keyword evidence="1" id="KW-0472">Membrane</keyword>
<feature type="transmembrane region" description="Helical" evidence="1">
    <location>
        <begin position="36"/>
        <end position="61"/>
    </location>
</feature>
<dbReference type="RefSeq" id="XP_001556254.2">
    <property type="nucleotide sequence ID" value="XM_001556204.2"/>
</dbReference>
<dbReference type="OrthoDB" id="3524410at2759"/>
<keyword evidence="1" id="KW-0812">Transmembrane</keyword>
<dbReference type="Proteomes" id="UP000001798">
    <property type="component" value="Chromosome 6"/>
</dbReference>
<accession>A0A384JJV5</accession>
<dbReference type="VEuPathDB" id="FungiDB:Bcin06g02990"/>
<keyword evidence="3" id="KW-1185">Reference proteome</keyword>
<evidence type="ECO:0000313" key="3">
    <source>
        <dbReference type="Proteomes" id="UP000001798"/>
    </source>
</evidence>
<dbReference type="GeneID" id="5436824"/>
<gene>
    <name evidence="2" type="ORF">BCIN_06g02990</name>
</gene>
<organism evidence="2 3">
    <name type="scientific">Botryotinia fuckeliana (strain B05.10)</name>
    <name type="common">Noble rot fungus</name>
    <name type="synonym">Botrytis cinerea</name>
    <dbReference type="NCBI Taxonomy" id="332648"/>
    <lineage>
        <taxon>Eukaryota</taxon>
        <taxon>Fungi</taxon>
        <taxon>Dikarya</taxon>
        <taxon>Ascomycota</taxon>
        <taxon>Pezizomycotina</taxon>
        <taxon>Leotiomycetes</taxon>
        <taxon>Helotiales</taxon>
        <taxon>Sclerotiniaceae</taxon>
        <taxon>Botrytis</taxon>
    </lineage>
</organism>
<proteinExistence type="predicted"/>
<dbReference type="EMBL" id="CP009810">
    <property type="protein sequence ID" value="ATZ50820.1"/>
    <property type="molecule type" value="Genomic_DNA"/>
</dbReference>
<feature type="transmembrane region" description="Helical" evidence="1">
    <location>
        <begin position="67"/>
        <end position="87"/>
    </location>
</feature>
<dbReference type="AlphaFoldDB" id="A0A384JJV5"/>
<reference evidence="2 3" key="2">
    <citation type="journal article" date="2012" name="Eukaryot. Cell">
        <title>Genome update of Botrytis cinerea strains B05.10 and T4.</title>
        <authorList>
            <person name="Staats M."/>
            <person name="van Kan J.A."/>
        </authorList>
    </citation>
    <scope>NUCLEOTIDE SEQUENCE [LARGE SCALE GENOMIC DNA]</scope>
    <source>
        <strain evidence="2 3">B05.10</strain>
    </source>
</reference>
<reference evidence="2 3" key="3">
    <citation type="journal article" date="2017" name="Mol. Plant Pathol.">
        <title>A gapless genome sequence of the fungus Botrytis cinerea.</title>
        <authorList>
            <person name="Van Kan J.A."/>
            <person name="Stassen J.H."/>
            <person name="Mosbach A."/>
            <person name="Van Der Lee T.A."/>
            <person name="Faino L."/>
            <person name="Farmer A.D."/>
            <person name="Papasotiriou D.G."/>
            <person name="Zhou S."/>
            <person name="Seidl M.F."/>
            <person name="Cottam E."/>
            <person name="Edel D."/>
            <person name="Hahn M."/>
            <person name="Schwartz D.C."/>
            <person name="Dietrich R.A."/>
            <person name="Widdison S."/>
            <person name="Scalliet G."/>
        </authorList>
    </citation>
    <scope>NUCLEOTIDE SEQUENCE [LARGE SCALE GENOMIC DNA]</scope>
    <source>
        <strain evidence="2 3">B05.10</strain>
    </source>
</reference>
<sequence>MRSYNPMDILGEIMVYFEATENKPQNQLVRMVFDKVLFLAAYGPLAVGCLVGWVLFAITFIAVVPLFIAALGITFVSDAIAISLANVNRTIKHWTSKMWCKISDNSKNPTTYQLPTTNTPLVNLTPKHSSVSSLASNGFIEKTSGERKSALHGNPTTTITYILSDPAPVFPSPCAEIRCHSRERLTSYGLSSSSI</sequence>
<evidence type="ECO:0000313" key="2">
    <source>
        <dbReference type="EMBL" id="ATZ50820.1"/>
    </source>
</evidence>
<dbReference type="KEGG" id="bfu:BCIN_06g02990"/>
<keyword evidence="1" id="KW-1133">Transmembrane helix</keyword>